<dbReference type="EMBL" id="PVWQ01000009">
    <property type="protein sequence ID" value="RDW72273.1"/>
    <property type="molecule type" value="Genomic_DNA"/>
</dbReference>
<proteinExistence type="predicted"/>
<evidence type="ECO:0000256" key="2">
    <source>
        <dbReference type="SAM" id="SignalP"/>
    </source>
</evidence>
<organism evidence="3 4">
    <name type="scientific">Aspergillus mulundensis</name>
    <dbReference type="NCBI Taxonomy" id="1810919"/>
    <lineage>
        <taxon>Eukaryota</taxon>
        <taxon>Fungi</taxon>
        <taxon>Dikarya</taxon>
        <taxon>Ascomycota</taxon>
        <taxon>Pezizomycotina</taxon>
        <taxon>Eurotiomycetes</taxon>
        <taxon>Eurotiomycetidae</taxon>
        <taxon>Eurotiales</taxon>
        <taxon>Aspergillaceae</taxon>
        <taxon>Aspergillus</taxon>
        <taxon>Aspergillus subgen. Nidulantes</taxon>
    </lineage>
</organism>
<evidence type="ECO:0000313" key="4">
    <source>
        <dbReference type="Proteomes" id="UP000256690"/>
    </source>
</evidence>
<comment type="caution">
    <text evidence="3">The sequence shown here is derived from an EMBL/GenBank/DDBJ whole genome shotgun (WGS) entry which is preliminary data.</text>
</comment>
<evidence type="ECO:0000313" key="3">
    <source>
        <dbReference type="EMBL" id="RDW72273.1"/>
    </source>
</evidence>
<feature type="region of interest" description="Disordered" evidence="1">
    <location>
        <begin position="45"/>
        <end position="126"/>
    </location>
</feature>
<keyword evidence="4" id="KW-1185">Reference proteome</keyword>
<feature type="compositionally biased region" description="Acidic residues" evidence="1">
    <location>
        <begin position="74"/>
        <end position="95"/>
    </location>
</feature>
<reference evidence="3 4" key="1">
    <citation type="journal article" date="2018" name="IMA Fungus">
        <title>IMA Genome-F 9: Draft genome sequence of Annulohypoxylon stygium, Aspergillus mulundensis, Berkeleyomyces basicola (syn. Thielaviopsis basicola), Ceratocystis smalleyi, two Cercospora beticola strains, Coleophoma cylindrospora, Fusarium fracticaudum, Phialophora cf. hyalina, and Morchella septimelata.</title>
        <authorList>
            <person name="Wingfield B.D."/>
            <person name="Bills G.F."/>
            <person name="Dong Y."/>
            <person name="Huang W."/>
            <person name="Nel W.J."/>
            <person name="Swalarsk-Parry B.S."/>
            <person name="Vaghefi N."/>
            <person name="Wilken P.M."/>
            <person name="An Z."/>
            <person name="de Beer Z.W."/>
            <person name="De Vos L."/>
            <person name="Chen L."/>
            <person name="Duong T.A."/>
            <person name="Gao Y."/>
            <person name="Hammerbacher A."/>
            <person name="Kikkert J.R."/>
            <person name="Li Y."/>
            <person name="Li H."/>
            <person name="Li K."/>
            <person name="Li Q."/>
            <person name="Liu X."/>
            <person name="Ma X."/>
            <person name="Naidoo K."/>
            <person name="Pethybridge S.J."/>
            <person name="Sun J."/>
            <person name="Steenkamp E.T."/>
            <person name="van der Nest M.A."/>
            <person name="van Wyk S."/>
            <person name="Wingfield M.J."/>
            <person name="Xiong C."/>
            <person name="Yue Q."/>
            <person name="Zhang X."/>
        </authorList>
    </citation>
    <scope>NUCLEOTIDE SEQUENCE [LARGE SCALE GENOMIC DNA]</scope>
    <source>
        <strain evidence="3 4">DSM 5745</strain>
    </source>
</reference>
<keyword evidence="2" id="KW-0732">Signal</keyword>
<dbReference type="GeneID" id="38117815"/>
<dbReference type="Proteomes" id="UP000256690">
    <property type="component" value="Unassembled WGS sequence"/>
</dbReference>
<feature type="signal peptide" evidence="2">
    <location>
        <begin position="1"/>
        <end position="17"/>
    </location>
</feature>
<dbReference type="AlphaFoldDB" id="A0A3D8RDX7"/>
<sequence>MKASMITALTWAACTIATPVGLGLRDVAGGQCTCEVETVTITVPAPTEVGPIGGPTVTGPVETGPAGSNPTETEPAETEPAETEPAETEPAETEPAETGPGATGPGATGPGATGPDDKCHGTGHLIQDLGPQVGRALYVTGADGEKFLVQVNEDVYNLLSGRVSLSDSIGEIVGDAATLGDLIADLGPIIDCILTIVGEDAHILLVRLAPEIADLLRGAGITLGLDAINNPIGGLLGGLTGGLLTRDVQRYTVQGQSGPLPVALDGRPDQVLRENHYSGLIGSVIDIAISVTELLQHPLAQDSEDLIIIIGRDTGALLIKLAPGVAQLLHGLLPELATPVGRIVYIVGDSL</sequence>
<name>A0A3D8RDX7_9EURO</name>
<dbReference type="RefSeq" id="XP_026601493.1">
    <property type="nucleotide sequence ID" value="XM_026749461.1"/>
</dbReference>
<dbReference type="STRING" id="1810919.A0A3D8RDX7"/>
<feature type="compositionally biased region" description="Gly residues" evidence="1">
    <location>
        <begin position="101"/>
        <end position="112"/>
    </location>
</feature>
<accession>A0A3D8RDX7</accession>
<evidence type="ECO:0000256" key="1">
    <source>
        <dbReference type="SAM" id="MobiDB-lite"/>
    </source>
</evidence>
<feature type="chain" id="PRO_5017797783" evidence="2">
    <location>
        <begin position="18"/>
        <end position="351"/>
    </location>
</feature>
<dbReference type="OrthoDB" id="3798541at2759"/>
<feature type="compositionally biased region" description="Low complexity" evidence="1">
    <location>
        <begin position="45"/>
        <end position="73"/>
    </location>
</feature>
<gene>
    <name evidence="3" type="ORF">DSM5745_07445</name>
</gene>
<protein>
    <submittedName>
        <fullName evidence="3">Uncharacterized protein</fullName>
    </submittedName>
</protein>